<name>A0A6J4V288_9BACT</name>
<dbReference type="EMBL" id="CADCWF010000217">
    <property type="protein sequence ID" value="CAA9567403.1"/>
    <property type="molecule type" value="Genomic_DNA"/>
</dbReference>
<dbReference type="Pfam" id="PF00535">
    <property type="entry name" value="Glycos_transf_2"/>
    <property type="match status" value="1"/>
</dbReference>
<dbReference type="InterPro" id="IPR001173">
    <property type="entry name" value="Glyco_trans_2-like"/>
</dbReference>
<dbReference type="PANTHER" id="PTHR43179">
    <property type="entry name" value="RHAMNOSYLTRANSFERASE WBBL"/>
    <property type="match status" value="1"/>
</dbReference>
<dbReference type="PANTHER" id="PTHR43179:SF7">
    <property type="entry name" value="RHAMNOSYLTRANSFERASE WBBL"/>
    <property type="match status" value="1"/>
</dbReference>
<dbReference type="SUPFAM" id="SSF53448">
    <property type="entry name" value="Nucleotide-diphospho-sugar transferases"/>
    <property type="match status" value="1"/>
</dbReference>
<gene>
    <name evidence="2" type="ORF">AVDCRST_MAG59-3160</name>
</gene>
<evidence type="ECO:0000313" key="2">
    <source>
        <dbReference type="EMBL" id="CAA9567403.1"/>
    </source>
</evidence>
<reference evidence="2" key="1">
    <citation type="submission" date="2020-02" db="EMBL/GenBank/DDBJ databases">
        <authorList>
            <person name="Meier V. D."/>
        </authorList>
    </citation>
    <scope>NUCLEOTIDE SEQUENCE</scope>
    <source>
        <strain evidence="2">AVDCRST_MAG59</strain>
    </source>
</reference>
<dbReference type="CDD" id="cd04186">
    <property type="entry name" value="GT_2_like_c"/>
    <property type="match status" value="1"/>
</dbReference>
<dbReference type="GO" id="GO:0016740">
    <property type="term" value="F:transferase activity"/>
    <property type="evidence" value="ECO:0007669"/>
    <property type="project" value="UniProtKB-KW"/>
</dbReference>
<protein>
    <submittedName>
        <fullName evidence="2">Glycosyltransferase</fullName>
    </submittedName>
</protein>
<feature type="domain" description="Glycosyltransferase 2-like" evidence="1">
    <location>
        <begin position="167"/>
        <end position="294"/>
    </location>
</feature>
<dbReference type="AlphaFoldDB" id="A0A6J4V288"/>
<dbReference type="InterPro" id="IPR029044">
    <property type="entry name" value="Nucleotide-diphossugar_trans"/>
</dbReference>
<dbReference type="Gene3D" id="3.90.550.10">
    <property type="entry name" value="Spore Coat Polysaccharide Biosynthesis Protein SpsA, Chain A"/>
    <property type="match status" value="1"/>
</dbReference>
<evidence type="ECO:0000259" key="1">
    <source>
        <dbReference type="Pfam" id="PF00535"/>
    </source>
</evidence>
<sequence>MSIVEIMDIKLHRQPTRLMRGFGFDVPVVGTRHPPEAVELRGWVVGGETAAVAVEVVAGSETLSRAETGYWRLDIANRFPAMPNAERSGFQTRLNLAVLPPVFELAIYAALVDGNRRLIATIRGRRFVESERIASASDVPQTDTLPESAAVVMAVPVDEGSEPRVAIVIPVHNQKGLTHGCLEALFGKAGTRIPFEVIVVDDGSSDGTPEVVASFGDRVRMVRLDPNAGFASACNAGAAVSRAEHIVFLNNDTIPHPGWLDALVAHADAHPEAAIVGAKLLYPDGTVQHAGISFIPEGYPHHLYAGFAADHPAVNHPRPMQAVTAACCLVRASVFRALGGFDRTFVNGWEDTDLCLRAGAVGHQVHYCPDSVVLHLESATRDGASPREIENRRRWAERWLGRVRSDCLEFWIADRLVALDLLGPRYPVRLRLAPELAVRGLPPLFTSDPSEDRAVAGDQVHPARTAHRPFRRLTWSKRTARRVATRAPVGA</sequence>
<proteinExistence type="predicted"/>
<organism evidence="2">
    <name type="scientific">uncultured Thermomicrobiales bacterium</name>
    <dbReference type="NCBI Taxonomy" id="1645740"/>
    <lineage>
        <taxon>Bacteria</taxon>
        <taxon>Pseudomonadati</taxon>
        <taxon>Thermomicrobiota</taxon>
        <taxon>Thermomicrobia</taxon>
        <taxon>Thermomicrobiales</taxon>
        <taxon>environmental samples</taxon>
    </lineage>
</organism>
<keyword evidence="2" id="KW-0808">Transferase</keyword>
<accession>A0A6J4V288</accession>